<gene>
    <name evidence="1" type="ORF">CDES_14505</name>
</gene>
<reference evidence="1 2" key="1">
    <citation type="submission" date="2014-08" db="EMBL/GenBank/DDBJ databases">
        <title>Complete genome sequence of Corynebacterium deserti GIMN1.010 (=DSM 45689), isolated from desert sand in western China.</title>
        <authorList>
            <person name="Ruckert C."/>
            <person name="Albersmeier A."/>
            <person name="Kalinowski J."/>
        </authorList>
    </citation>
    <scope>NUCLEOTIDE SEQUENCE [LARGE SCALE GENOMIC DNA]</scope>
    <source>
        <strain evidence="1 2">GIMN1.010</strain>
        <plasmid evidence="1 2">pCdes2</plasmid>
    </source>
</reference>
<evidence type="ECO:0000313" key="1">
    <source>
        <dbReference type="EMBL" id="ALC07202.1"/>
    </source>
</evidence>
<name>A0A0M4CIJ9_9CORY</name>
<geneLocation type="plasmid" evidence="1 2">
    <name>pCdes2</name>
</geneLocation>
<evidence type="ECO:0000313" key="2">
    <source>
        <dbReference type="Proteomes" id="UP000068067"/>
    </source>
</evidence>
<dbReference type="KEGG" id="cdx:CDES_14505"/>
<dbReference type="Proteomes" id="UP000068067">
    <property type="component" value="Plasmid pCdes2"/>
</dbReference>
<keyword evidence="2" id="KW-1185">Reference proteome</keyword>
<accession>A0A0M4CIJ9</accession>
<dbReference type="EMBL" id="CP009222">
    <property type="protein sequence ID" value="ALC07202.1"/>
    <property type="molecule type" value="Genomic_DNA"/>
</dbReference>
<sequence length="92" mass="9782">MPQSSKQGISQDNYELLEQRPGVLNRLVMGPIGLDRRGNHHQFVSQGCQRAGGVCGNGHHLGAGCLGLLGDGDNRPRCPGTAGRNQYIADSD</sequence>
<proteinExistence type="predicted"/>
<protein>
    <submittedName>
        <fullName evidence="1">Uncharacterized protein</fullName>
    </submittedName>
</protein>
<keyword evidence="1" id="KW-0614">Plasmid</keyword>
<organism evidence="1 2">
    <name type="scientific">Corynebacterium deserti GIMN1.010</name>
    <dbReference type="NCBI Taxonomy" id="931089"/>
    <lineage>
        <taxon>Bacteria</taxon>
        <taxon>Bacillati</taxon>
        <taxon>Actinomycetota</taxon>
        <taxon>Actinomycetes</taxon>
        <taxon>Mycobacteriales</taxon>
        <taxon>Corynebacteriaceae</taxon>
        <taxon>Corynebacterium</taxon>
    </lineage>
</organism>
<dbReference type="AlphaFoldDB" id="A0A0M4CIJ9"/>